<organism evidence="1 2">
    <name type="scientific">Paramecium sonneborni</name>
    <dbReference type="NCBI Taxonomy" id="65129"/>
    <lineage>
        <taxon>Eukaryota</taxon>
        <taxon>Sar</taxon>
        <taxon>Alveolata</taxon>
        <taxon>Ciliophora</taxon>
        <taxon>Intramacronucleata</taxon>
        <taxon>Oligohymenophorea</taxon>
        <taxon>Peniculida</taxon>
        <taxon>Parameciidae</taxon>
        <taxon>Paramecium</taxon>
    </lineage>
</organism>
<name>A0A8S1QDW7_9CILI</name>
<accession>A0A8S1QDW7</accession>
<protein>
    <submittedName>
        <fullName evidence="1">Uncharacterized protein</fullName>
    </submittedName>
</protein>
<reference evidence="1" key="1">
    <citation type="submission" date="2021-01" db="EMBL/GenBank/DDBJ databases">
        <authorList>
            <consortium name="Genoscope - CEA"/>
            <person name="William W."/>
        </authorList>
    </citation>
    <scope>NUCLEOTIDE SEQUENCE</scope>
</reference>
<dbReference type="Proteomes" id="UP000692954">
    <property type="component" value="Unassembled WGS sequence"/>
</dbReference>
<comment type="caution">
    <text evidence="1">The sequence shown here is derived from an EMBL/GenBank/DDBJ whole genome shotgun (WGS) entry which is preliminary data.</text>
</comment>
<gene>
    <name evidence="1" type="ORF">PSON_ATCC_30995.1.T1030069</name>
</gene>
<dbReference type="EMBL" id="CAJJDN010000103">
    <property type="protein sequence ID" value="CAD8113334.1"/>
    <property type="molecule type" value="Genomic_DNA"/>
</dbReference>
<evidence type="ECO:0000313" key="2">
    <source>
        <dbReference type="Proteomes" id="UP000692954"/>
    </source>
</evidence>
<keyword evidence="2" id="KW-1185">Reference proteome</keyword>
<sequence length="218" mass="26357">MMFLCFKPKQLKIPLLVLLAIIVLQVLFYSYTFDSSIIVIHQVDPMFPLIRILKHNFIHFQPEFIKYEDIFDRQNTFQAYLSQNQYIRTNIDNISNVKFIDDQLYVQFNKNRLFEFLDLKYENLLKYMFQDQVFQSQSCHSKVIEDNELQNCKLFYEYIGKKLFLEYYEYKQSQLCEKVSTMTFSTQMCIQFTQTLSLSTHSLKEKNDTQNQLDFTMI</sequence>
<evidence type="ECO:0000313" key="1">
    <source>
        <dbReference type="EMBL" id="CAD8113334.1"/>
    </source>
</evidence>
<dbReference type="OrthoDB" id="308628at2759"/>
<dbReference type="AlphaFoldDB" id="A0A8S1QDW7"/>
<proteinExistence type="predicted"/>